<keyword evidence="6 13" id="KW-0747">Spliceosome</keyword>
<dbReference type="GO" id="GO:0005687">
    <property type="term" value="C:U4 snRNP"/>
    <property type="evidence" value="ECO:0007669"/>
    <property type="project" value="UniProtKB-UniRule"/>
</dbReference>
<dbReference type="OrthoDB" id="25620at2759"/>
<feature type="region of interest" description="Disordered" evidence="14">
    <location>
        <begin position="65"/>
        <end position="95"/>
    </location>
</feature>
<keyword evidence="5 13" id="KW-0507">mRNA processing</keyword>
<evidence type="ECO:0000256" key="2">
    <source>
        <dbReference type="ARBA" id="ARBA00006850"/>
    </source>
</evidence>
<dbReference type="GO" id="GO:0005686">
    <property type="term" value="C:U2 snRNP"/>
    <property type="evidence" value="ECO:0007669"/>
    <property type="project" value="UniProtKB-UniRule"/>
</dbReference>
<dbReference type="CDD" id="cd01718">
    <property type="entry name" value="Sm_E"/>
    <property type="match status" value="1"/>
</dbReference>
<evidence type="ECO:0000256" key="12">
    <source>
        <dbReference type="ARBA" id="ARBA00045276"/>
    </source>
</evidence>
<evidence type="ECO:0000256" key="3">
    <source>
        <dbReference type="ARBA" id="ARBA00022037"/>
    </source>
</evidence>
<comment type="similarity">
    <text evidence="2 13">Belongs to the snRNP Sm proteins family.</text>
</comment>
<dbReference type="RefSeq" id="XP_035865564.1">
    <property type="nucleotide sequence ID" value="XM_036009671.1"/>
</dbReference>
<evidence type="ECO:0000256" key="5">
    <source>
        <dbReference type="ARBA" id="ARBA00022664"/>
    </source>
</evidence>
<evidence type="ECO:0000256" key="10">
    <source>
        <dbReference type="ARBA" id="ARBA00023274"/>
    </source>
</evidence>
<accession>A0A7E6CH62</accession>
<dbReference type="Pfam" id="PF01423">
    <property type="entry name" value="LSM"/>
    <property type="match status" value="1"/>
</dbReference>
<evidence type="ECO:0000256" key="6">
    <source>
        <dbReference type="ARBA" id="ARBA00022728"/>
    </source>
</evidence>
<dbReference type="Proteomes" id="UP000504628">
    <property type="component" value="Chromosome 9"/>
</dbReference>
<name>A0A7E6CH62_9CHIR</name>
<feature type="compositionally biased region" description="Polar residues" evidence="14">
    <location>
        <begin position="82"/>
        <end position="95"/>
    </location>
</feature>
<dbReference type="InterPro" id="IPR001163">
    <property type="entry name" value="Sm_dom_euk/arc"/>
</dbReference>
<dbReference type="GO" id="GO:0000387">
    <property type="term" value="P:spliceosomal snRNP assembly"/>
    <property type="evidence" value="ECO:0007669"/>
    <property type="project" value="UniProtKB-UniRule"/>
</dbReference>
<evidence type="ECO:0000256" key="1">
    <source>
        <dbReference type="ARBA" id="ARBA00004123"/>
    </source>
</evidence>
<dbReference type="GO" id="GO:0046540">
    <property type="term" value="C:U4/U6 x U5 tri-snRNP complex"/>
    <property type="evidence" value="ECO:0007669"/>
    <property type="project" value="UniProtKB-UniRule"/>
</dbReference>
<evidence type="ECO:0000256" key="4">
    <source>
        <dbReference type="ARBA" id="ARBA00022490"/>
    </source>
</evidence>
<dbReference type="GeneID" id="118496810"/>
<comment type="function">
    <text evidence="12 13">Plays a role in pre-mRNA splicing as a core component of the spliceosomal U1, U2, U4 and U5 small nuclear ribonucleoproteins (snRNPs), the building blocks of the spliceosome. Component of both the pre-catalytic spliceosome B complex and activated spliceosome C complexes. As a component of the minor spliceosome, involved in the splicing of U12-type introns in pre-mRNAs. As part of the U7 snRNP it is involved in histone 3'-end processing.</text>
</comment>
<dbReference type="GO" id="GO:0005682">
    <property type="term" value="C:U5 snRNP"/>
    <property type="evidence" value="ECO:0007669"/>
    <property type="project" value="UniProtKB-UniRule"/>
</dbReference>
<dbReference type="SMART" id="SM00651">
    <property type="entry name" value="Sm"/>
    <property type="match status" value="1"/>
</dbReference>
<dbReference type="GO" id="GO:0005681">
    <property type="term" value="C:spliceosomal complex"/>
    <property type="evidence" value="ECO:0007669"/>
    <property type="project" value="UniProtKB-KW"/>
</dbReference>
<keyword evidence="8 13" id="KW-0508">mRNA splicing</keyword>
<proteinExistence type="inferred from homology"/>
<dbReference type="KEGG" id="pdic:118496810"/>
<dbReference type="InParanoid" id="A0A7E6CH62"/>
<evidence type="ECO:0000313" key="17">
    <source>
        <dbReference type="RefSeq" id="XP_035865564.1"/>
    </source>
</evidence>
<dbReference type="FunFam" id="2.30.30.100:FF:000059">
    <property type="entry name" value="Small nuclear ribonucleoprotein E"/>
    <property type="match status" value="1"/>
</dbReference>
<dbReference type="Gene3D" id="2.30.30.100">
    <property type="match status" value="1"/>
</dbReference>
<organism evidence="16 17">
    <name type="scientific">Phyllostomus discolor</name>
    <name type="common">pale spear-nosed bat</name>
    <dbReference type="NCBI Taxonomy" id="89673"/>
    <lineage>
        <taxon>Eukaryota</taxon>
        <taxon>Metazoa</taxon>
        <taxon>Chordata</taxon>
        <taxon>Craniata</taxon>
        <taxon>Vertebrata</taxon>
        <taxon>Euteleostomi</taxon>
        <taxon>Mammalia</taxon>
        <taxon>Eutheria</taxon>
        <taxon>Laurasiatheria</taxon>
        <taxon>Chiroptera</taxon>
        <taxon>Yangochiroptera</taxon>
        <taxon>Phyllostomidae</taxon>
        <taxon>Phyllostominae</taxon>
        <taxon>Phyllostomus</taxon>
    </lineage>
</organism>
<feature type="domain" description="Sm" evidence="15">
    <location>
        <begin position="23"/>
        <end position="89"/>
    </location>
</feature>
<dbReference type="GO" id="GO:0005829">
    <property type="term" value="C:cytosol"/>
    <property type="evidence" value="ECO:0007669"/>
    <property type="project" value="UniProtKB-SubCell"/>
</dbReference>
<sequence>MVYCGQGPKVRKAMVQPINLIFRSLQNRSRIQEWLSEQVNVWIEGCVIGFDECMNLILDDAEEIHSKTESRKQPGQNVLKGGNSTLLQSVSPGSD</sequence>
<keyword evidence="4" id="KW-0963">Cytoplasm</keyword>
<evidence type="ECO:0000313" key="16">
    <source>
        <dbReference type="Proteomes" id="UP000504628"/>
    </source>
</evidence>
<keyword evidence="16" id="KW-1185">Reference proteome</keyword>
<comment type="subcellular location">
    <subcellularLocation>
        <location evidence="13">Cytoplasm</location>
        <location evidence="13">Cytosol</location>
    </subcellularLocation>
    <subcellularLocation>
        <location evidence="1 13">Nucleus</location>
    </subcellularLocation>
    <text evidence="13">SMN-mediated assembly into core snRNPs occurs in the cytosol before SMN-mediated transport to the nucleus to be included in spliceosomes.</text>
</comment>
<dbReference type="PANTHER" id="PTHR11193">
    <property type="entry name" value="SMALL NUCLEAR RIBONUCLEOPROTEIN E"/>
    <property type="match status" value="1"/>
</dbReference>
<keyword evidence="10 13" id="KW-0687">Ribonucleoprotein</keyword>
<gene>
    <name evidence="17" type="primary">LOC118496810</name>
</gene>
<dbReference type="InterPro" id="IPR010920">
    <property type="entry name" value="LSM_dom_sf"/>
</dbReference>
<dbReference type="GO" id="GO:0005685">
    <property type="term" value="C:U1 snRNP"/>
    <property type="evidence" value="ECO:0007669"/>
    <property type="project" value="UniProtKB-UniRule"/>
</dbReference>
<dbReference type="GO" id="GO:0003723">
    <property type="term" value="F:RNA binding"/>
    <property type="evidence" value="ECO:0007669"/>
    <property type="project" value="UniProtKB-KW"/>
</dbReference>
<dbReference type="AlphaFoldDB" id="A0A7E6CH62"/>
<evidence type="ECO:0000256" key="9">
    <source>
        <dbReference type="ARBA" id="ARBA00023242"/>
    </source>
</evidence>
<evidence type="ECO:0000256" key="8">
    <source>
        <dbReference type="ARBA" id="ARBA00023187"/>
    </source>
</evidence>
<reference evidence="17" key="1">
    <citation type="submission" date="2025-08" db="UniProtKB">
        <authorList>
            <consortium name="RefSeq"/>
        </authorList>
    </citation>
    <scope>IDENTIFICATION</scope>
    <source>
        <tissue evidence="17">Muscle</tissue>
    </source>
</reference>
<evidence type="ECO:0000256" key="11">
    <source>
        <dbReference type="ARBA" id="ARBA00030143"/>
    </source>
</evidence>
<dbReference type="InterPro" id="IPR027078">
    <property type="entry name" value="snRNP-E"/>
</dbReference>
<dbReference type="SUPFAM" id="SSF50182">
    <property type="entry name" value="Sm-like ribonucleoproteins"/>
    <property type="match status" value="1"/>
</dbReference>
<evidence type="ECO:0000259" key="15">
    <source>
        <dbReference type="SMART" id="SM00651"/>
    </source>
</evidence>
<keyword evidence="9 13" id="KW-0539">Nucleus</keyword>
<evidence type="ECO:0000256" key="14">
    <source>
        <dbReference type="SAM" id="MobiDB-lite"/>
    </source>
</evidence>
<keyword evidence="7 13" id="KW-0694">RNA-binding</keyword>
<evidence type="ECO:0000256" key="13">
    <source>
        <dbReference type="RuleBase" id="RU365053"/>
    </source>
</evidence>
<evidence type="ECO:0000256" key="7">
    <source>
        <dbReference type="ARBA" id="ARBA00022884"/>
    </source>
</evidence>
<protein>
    <recommendedName>
        <fullName evidence="3 13">Small nuclear ribonucleoprotein E</fullName>
        <shortName evidence="13">snRNP-E</shortName>
    </recommendedName>
    <alternativeName>
        <fullName evidence="11 13">Sm protein E</fullName>
    </alternativeName>
</protein>